<organism evidence="1 2">
    <name type="scientific">Nocardia jiangsuensis</name>
    <dbReference type="NCBI Taxonomy" id="1691563"/>
    <lineage>
        <taxon>Bacteria</taxon>
        <taxon>Bacillati</taxon>
        <taxon>Actinomycetota</taxon>
        <taxon>Actinomycetes</taxon>
        <taxon>Mycobacteriales</taxon>
        <taxon>Nocardiaceae</taxon>
        <taxon>Nocardia</taxon>
    </lineage>
</organism>
<keyword evidence="2" id="KW-1185">Reference proteome</keyword>
<evidence type="ECO:0000313" key="1">
    <source>
        <dbReference type="EMBL" id="MFC3960827.1"/>
    </source>
</evidence>
<dbReference type="Proteomes" id="UP001595696">
    <property type="component" value="Unassembled WGS sequence"/>
</dbReference>
<comment type="caution">
    <text evidence="1">The sequence shown here is derived from an EMBL/GenBank/DDBJ whole genome shotgun (WGS) entry which is preliminary data.</text>
</comment>
<name>A0ABV8DMG9_9NOCA</name>
<protein>
    <submittedName>
        <fullName evidence="1">Uncharacterized protein</fullName>
    </submittedName>
</protein>
<dbReference type="EMBL" id="JBHSAX010000003">
    <property type="protein sequence ID" value="MFC3960827.1"/>
    <property type="molecule type" value="Genomic_DNA"/>
</dbReference>
<accession>A0ABV8DMG9</accession>
<evidence type="ECO:0000313" key="2">
    <source>
        <dbReference type="Proteomes" id="UP001595696"/>
    </source>
</evidence>
<sequence>MTMGRSGTFLEALARLAPEPLTGDRFPRCPHGWCGRPWHGLPVLAGAEEPPRRGALPAAPGDSLVLCPGSALPGPDLRVGRAQLP</sequence>
<gene>
    <name evidence="1" type="ORF">ACFO0B_02360</name>
</gene>
<dbReference type="RefSeq" id="WP_378610598.1">
    <property type="nucleotide sequence ID" value="NZ_JBHSAX010000003.1"/>
</dbReference>
<proteinExistence type="predicted"/>
<reference evidence="2" key="1">
    <citation type="journal article" date="2019" name="Int. J. Syst. Evol. Microbiol.">
        <title>The Global Catalogue of Microorganisms (GCM) 10K type strain sequencing project: providing services to taxonomists for standard genome sequencing and annotation.</title>
        <authorList>
            <consortium name="The Broad Institute Genomics Platform"/>
            <consortium name="The Broad Institute Genome Sequencing Center for Infectious Disease"/>
            <person name="Wu L."/>
            <person name="Ma J."/>
        </authorList>
    </citation>
    <scope>NUCLEOTIDE SEQUENCE [LARGE SCALE GENOMIC DNA]</scope>
    <source>
        <strain evidence="2">CGMCC 4.7330</strain>
    </source>
</reference>